<gene>
    <name evidence="1" type="ORF">DW204_09805</name>
</gene>
<sequence length="441" mass="50644">MKEFTVFCQSLKDIIDSHPQLDIEGARKIVQQINEFLYTTHPDIGTIEKFGSKFDYFSDFHKFWHKYHKEILNCEIDEYICEKVADALHSIFIQTNGKAFTSIYDTCGLSDEDVCRVRFLTANQDFRGSRSFSFLADVFECDNAIFDENNILADPEDFLKKIDVGALSQNDKRLKYATNIAQFLLTHKCTPYELLEKYNRDIYALRNDLIACNAGYGNKKADMFVRDMVVLGIWQNVTGFERINVASDVNTIKIALRTGIIRTAIPLVSSFLDIFCYQYEYIDEMNAAAWRRVWEIWTKKYPQESISSPCLMDYFVYNVVGRQFCKESLVFFACPNGHVFKWHSSRNTTCQVCYKQGIRRVPASIVRKCMPCEDEEGFIAIQNTEYVRALPSGQKLTECPFTAICNDKKHLRPPKSISIMGQTGWQSAYANKGEGGGGLMA</sequence>
<organism evidence="1 2">
    <name type="scientific">Phocaeicola plebeius</name>
    <dbReference type="NCBI Taxonomy" id="310297"/>
    <lineage>
        <taxon>Bacteria</taxon>
        <taxon>Pseudomonadati</taxon>
        <taxon>Bacteroidota</taxon>
        <taxon>Bacteroidia</taxon>
        <taxon>Bacteroidales</taxon>
        <taxon>Bacteroidaceae</taxon>
        <taxon>Phocaeicola</taxon>
    </lineage>
</organism>
<dbReference type="Proteomes" id="UP000284998">
    <property type="component" value="Unassembled WGS sequence"/>
</dbReference>
<protein>
    <submittedName>
        <fullName evidence="1">Uncharacterized protein</fullName>
    </submittedName>
</protein>
<evidence type="ECO:0000313" key="2">
    <source>
        <dbReference type="Proteomes" id="UP000284998"/>
    </source>
</evidence>
<comment type="caution">
    <text evidence="1">The sequence shown here is derived from an EMBL/GenBank/DDBJ whole genome shotgun (WGS) entry which is preliminary data.</text>
</comment>
<accession>A0A414WX22</accession>
<dbReference type="EMBL" id="QRJS01000023">
    <property type="protein sequence ID" value="RHH43328.1"/>
    <property type="molecule type" value="Genomic_DNA"/>
</dbReference>
<dbReference type="AlphaFoldDB" id="A0A414WX22"/>
<proteinExistence type="predicted"/>
<dbReference type="RefSeq" id="WP_118243874.1">
    <property type="nucleotide sequence ID" value="NZ_QRJS01000023.1"/>
</dbReference>
<reference evidence="1 2" key="1">
    <citation type="submission" date="2018-08" db="EMBL/GenBank/DDBJ databases">
        <title>A genome reference for cultivated species of the human gut microbiota.</title>
        <authorList>
            <person name="Zou Y."/>
            <person name="Xue W."/>
            <person name="Luo G."/>
        </authorList>
    </citation>
    <scope>NUCLEOTIDE SEQUENCE [LARGE SCALE GENOMIC DNA]</scope>
    <source>
        <strain evidence="1 2">AM17-44</strain>
    </source>
</reference>
<evidence type="ECO:0000313" key="1">
    <source>
        <dbReference type="EMBL" id="RHH43328.1"/>
    </source>
</evidence>
<name>A0A414WX22_9BACT</name>